<dbReference type="Proteomes" id="UP000192293">
    <property type="component" value="Unassembled WGS sequence"/>
</dbReference>
<dbReference type="Gene3D" id="3.40.50.300">
    <property type="entry name" value="P-loop containing nucleotide triphosphate hydrolases"/>
    <property type="match status" value="1"/>
</dbReference>
<dbReference type="GO" id="GO:0016887">
    <property type="term" value="F:ATP hydrolysis activity"/>
    <property type="evidence" value="ECO:0007669"/>
    <property type="project" value="TreeGrafter"/>
</dbReference>
<dbReference type="InterPro" id="IPR027417">
    <property type="entry name" value="P-loop_NTPase"/>
</dbReference>
<name>A0AAW5SDN2_MYCBC</name>
<dbReference type="InterPro" id="IPR002586">
    <property type="entry name" value="CobQ/CobB/MinD/ParA_Nub-bd_dom"/>
</dbReference>
<reference evidence="2" key="2">
    <citation type="submission" date="2020-07" db="EMBL/GenBank/DDBJ databases">
        <authorList>
            <person name="Pettersson B.M.F."/>
            <person name="Behra P.R.K."/>
            <person name="Ramesh M."/>
            <person name="Das S."/>
            <person name="Dasgupta S."/>
            <person name="Kirsebom L.A."/>
        </authorList>
    </citation>
    <scope>NUCLEOTIDE SEQUENCE</scope>
    <source>
        <strain evidence="2">DSM 45439</strain>
    </source>
</reference>
<feature type="domain" description="CobQ/CobB/MinD/ParA nucleotide binding" evidence="1">
    <location>
        <begin position="60"/>
        <end position="136"/>
    </location>
</feature>
<reference evidence="2" key="3">
    <citation type="journal article" date="2022" name="BMC Genomics">
        <title>Comparative genome analysis of mycobacteria focusing on tRNA and non-coding RNA.</title>
        <authorList>
            <person name="Behra P.R.K."/>
            <person name="Pettersson B.M.F."/>
            <person name="Ramesh M."/>
            <person name="Das S."/>
            <person name="Dasgupta S."/>
            <person name="Kirsebom L.A."/>
        </authorList>
    </citation>
    <scope>NUCLEOTIDE SEQUENCE</scope>
    <source>
        <strain evidence="2">DSM 45439</strain>
    </source>
</reference>
<organism evidence="2 5">
    <name type="scientific">Mycobacterium bouchedurhonense</name>
    <dbReference type="NCBI Taxonomy" id="701041"/>
    <lineage>
        <taxon>Bacteria</taxon>
        <taxon>Bacillati</taxon>
        <taxon>Actinomycetota</taxon>
        <taxon>Actinomycetes</taxon>
        <taxon>Mycobacteriales</taxon>
        <taxon>Mycobacteriaceae</taxon>
        <taxon>Mycobacterium</taxon>
        <taxon>Mycobacterium avium complex (MAC)</taxon>
    </lineage>
</organism>
<evidence type="ECO:0000313" key="3">
    <source>
        <dbReference type="EMBL" id="ORA44482.1"/>
    </source>
</evidence>
<evidence type="ECO:0000313" key="4">
    <source>
        <dbReference type="Proteomes" id="UP000192293"/>
    </source>
</evidence>
<dbReference type="SUPFAM" id="SSF52540">
    <property type="entry name" value="P-loop containing nucleoside triphosphate hydrolases"/>
    <property type="match status" value="1"/>
</dbReference>
<dbReference type="InterPro" id="IPR050625">
    <property type="entry name" value="ParA/MinD_ATPase"/>
</dbReference>
<dbReference type="Proteomes" id="UP001207588">
    <property type="component" value="Unassembled WGS sequence"/>
</dbReference>
<dbReference type="Pfam" id="PF01656">
    <property type="entry name" value="CbiA"/>
    <property type="match status" value="1"/>
</dbReference>
<evidence type="ECO:0000313" key="5">
    <source>
        <dbReference type="Proteomes" id="UP001207588"/>
    </source>
</evidence>
<evidence type="ECO:0000259" key="1">
    <source>
        <dbReference type="Pfam" id="PF01656"/>
    </source>
</evidence>
<proteinExistence type="predicted"/>
<accession>A0AAW5SDN2</accession>
<gene>
    <name evidence="3" type="ORF">BST19_21300</name>
    <name evidence="2" type="ORF">H7I91_26665</name>
</gene>
<dbReference type="PANTHER" id="PTHR43384:SF14">
    <property type="entry name" value="ESX-1 SECRETION-ASSOCIATED PROTEIN ESPI"/>
    <property type="match status" value="1"/>
</dbReference>
<dbReference type="RefSeq" id="WP_158084977.1">
    <property type="nucleotide sequence ID" value="NZ_JACKTG010000089.1"/>
</dbReference>
<keyword evidence="4" id="KW-1185">Reference proteome</keyword>
<dbReference type="PANTHER" id="PTHR43384">
    <property type="entry name" value="SEPTUM SITE-DETERMINING PROTEIN MIND HOMOLOG, CHLOROPLASTIC-RELATED"/>
    <property type="match status" value="1"/>
</dbReference>
<dbReference type="AlphaFoldDB" id="A0AAW5SDN2"/>
<dbReference type="GO" id="GO:0005829">
    <property type="term" value="C:cytosol"/>
    <property type="evidence" value="ECO:0007669"/>
    <property type="project" value="TreeGrafter"/>
</dbReference>
<dbReference type="EMBL" id="JACKTG010000089">
    <property type="protein sequence ID" value="MCV6992817.1"/>
    <property type="molecule type" value="Genomic_DNA"/>
</dbReference>
<reference evidence="3 4" key="1">
    <citation type="submission" date="2017-02" db="EMBL/GenBank/DDBJ databases">
        <title>The new phylogeny of genus Mycobacterium.</title>
        <authorList>
            <person name="Tortoli E."/>
            <person name="Trovato A."/>
            <person name="Cirillo D.M."/>
        </authorList>
    </citation>
    <scope>NUCLEOTIDE SEQUENCE [LARGE SCALE GENOMIC DNA]</scope>
    <source>
        <strain evidence="3 4">DSM 45439</strain>
    </source>
</reference>
<protein>
    <recommendedName>
        <fullName evidence="1">CobQ/CobB/MinD/ParA nucleotide binding domain-containing protein</fullName>
    </recommendedName>
</protein>
<dbReference type="EMBL" id="MVHL01000043">
    <property type="protein sequence ID" value="ORA44482.1"/>
    <property type="molecule type" value="Genomic_DNA"/>
</dbReference>
<comment type="caution">
    <text evidence="2">The sequence shown here is derived from an EMBL/GenBank/DDBJ whole genome shotgun (WGS) entry which is preliminary data.</text>
</comment>
<dbReference type="GO" id="GO:0005524">
    <property type="term" value="F:ATP binding"/>
    <property type="evidence" value="ECO:0007669"/>
    <property type="project" value="TreeGrafter"/>
</dbReference>
<dbReference type="GO" id="GO:0009898">
    <property type="term" value="C:cytoplasmic side of plasma membrane"/>
    <property type="evidence" value="ECO:0007669"/>
    <property type="project" value="TreeGrafter"/>
</dbReference>
<sequence length="316" mass="34276">MVDKANAFARTRTITPSRGWRKWLYEASFHTINVGESAGEIELRQLIGVVKSPMAGTHAITVVGGKGGAGKTSVTTGLASMFADIRKKDPVLAADADPTQGADLPDRIAPDAPASFGDIVAANHLRRKADLQRYVGQNPESGLDVLAGQARGGAHRGDLGAQTYIQARERLDLYYNLLVTDTGVDFGHPVMPAVLKGTDSLVMIASAIPDGLAGAWRALNWLDDAGYDRLWPRMVVVINHIRAFDGRRDRVETARMVADAKEQFASRVPQERIFELPYDRHIAEAGVLELDQLAAKTHREFLRIAAAIAAGFRSVS</sequence>
<dbReference type="GO" id="GO:0051782">
    <property type="term" value="P:negative regulation of cell division"/>
    <property type="evidence" value="ECO:0007669"/>
    <property type="project" value="TreeGrafter"/>
</dbReference>
<evidence type="ECO:0000313" key="2">
    <source>
        <dbReference type="EMBL" id="MCV6992817.1"/>
    </source>
</evidence>